<dbReference type="RefSeq" id="WP_025374076.1">
    <property type="nucleotide sequence ID" value="NZ_CP003915.1"/>
</dbReference>
<dbReference type="EMBL" id="CP003915">
    <property type="protein sequence ID" value="AHG65401.1"/>
    <property type="molecule type" value="Genomic_DNA"/>
</dbReference>
<dbReference type="PANTHER" id="PTHR43877:SF2">
    <property type="entry name" value="AMINOALKYLPHOSPHONATE N-ACETYLTRANSFERASE-RELATED"/>
    <property type="match status" value="1"/>
</dbReference>
<proteinExistence type="predicted"/>
<dbReference type="AlphaFoldDB" id="W0PFD0"/>
<keyword evidence="1 4" id="KW-0808">Transferase</keyword>
<keyword evidence="2" id="KW-0012">Acyltransferase</keyword>
<protein>
    <submittedName>
        <fullName evidence="4">Putative acetyltransferase, GNAT family</fullName>
    </submittedName>
</protein>
<accession>W0PFD0</accession>
<reference evidence="4 5" key="1">
    <citation type="journal article" date="2014" name="Microbiology">
        <title>Unravelling the complete genome sequence of Advenella mimigardefordensis strain DPN7T and novel insights in the catabolism of the xenobiotic polythioester precursor 3,3'-dithiodipropionate.</title>
        <authorList>
            <person name="Wubbeler J.H."/>
            <person name="Hiessl S."/>
            <person name="Schuldes J."/>
            <person name="Thurmer A."/>
            <person name="Daniel R."/>
            <person name="Steinbuchel A."/>
        </authorList>
    </citation>
    <scope>NUCLEOTIDE SEQUENCE [LARGE SCALE GENOMIC DNA]</scope>
    <source>
        <strain evidence="5">DSM 17166 / LMG 22922 / DPN7</strain>
    </source>
</reference>
<evidence type="ECO:0000313" key="5">
    <source>
        <dbReference type="Proteomes" id="UP000019095"/>
    </source>
</evidence>
<name>W0PFD0_ADVMD</name>
<sequence length="155" mass="17472">MTETTIRVATTSDISAIKEIVNDAYGHYVERIGSKPAPMTDDYAQHVEKQTIWVLDSPNGVAGLMVLRTDADFVLVSNVAVSKAHQGKGFGKRLLDFADTFTTQKGKCELRLYTNELMHENLAIYSKLGWEEYARAEQDGFRRVFMRKTLPQPKA</sequence>
<dbReference type="InterPro" id="IPR016181">
    <property type="entry name" value="Acyl_CoA_acyltransferase"/>
</dbReference>
<dbReference type="Proteomes" id="UP000019095">
    <property type="component" value="Chromosome"/>
</dbReference>
<dbReference type="KEGG" id="amim:MIM_c33400"/>
<dbReference type="HOGENOM" id="CLU_139687_0_0_4"/>
<dbReference type="Pfam" id="PF13508">
    <property type="entry name" value="Acetyltransf_7"/>
    <property type="match status" value="1"/>
</dbReference>
<evidence type="ECO:0000256" key="1">
    <source>
        <dbReference type="ARBA" id="ARBA00022679"/>
    </source>
</evidence>
<dbReference type="PATRIC" id="fig|1247726.3.peg.3693"/>
<evidence type="ECO:0000259" key="3">
    <source>
        <dbReference type="PROSITE" id="PS51186"/>
    </source>
</evidence>
<dbReference type="OrthoDB" id="281808at2"/>
<dbReference type="PROSITE" id="PS51186">
    <property type="entry name" value="GNAT"/>
    <property type="match status" value="1"/>
</dbReference>
<dbReference type="GO" id="GO:0016747">
    <property type="term" value="F:acyltransferase activity, transferring groups other than amino-acyl groups"/>
    <property type="evidence" value="ECO:0007669"/>
    <property type="project" value="InterPro"/>
</dbReference>
<dbReference type="SUPFAM" id="SSF55729">
    <property type="entry name" value="Acyl-CoA N-acyltransferases (Nat)"/>
    <property type="match status" value="1"/>
</dbReference>
<evidence type="ECO:0000313" key="4">
    <source>
        <dbReference type="EMBL" id="AHG65401.1"/>
    </source>
</evidence>
<organism evidence="4 5">
    <name type="scientific">Advenella mimigardefordensis (strain DSM 17166 / LMG 22922 / DPN7)</name>
    <dbReference type="NCBI Taxonomy" id="1247726"/>
    <lineage>
        <taxon>Bacteria</taxon>
        <taxon>Pseudomonadati</taxon>
        <taxon>Pseudomonadota</taxon>
        <taxon>Betaproteobacteria</taxon>
        <taxon>Burkholderiales</taxon>
        <taxon>Alcaligenaceae</taxon>
    </lineage>
</organism>
<dbReference type="PANTHER" id="PTHR43877">
    <property type="entry name" value="AMINOALKYLPHOSPHONATE N-ACETYLTRANSFERASE-RELATED-RELATED"/>
    <property type="match status" value="1"/>
</dbReference>
<dbReference type="STRING" id="1247726.MIM_c33400"/>
<evidence type="ECO:0000256" key="2">
    <source>
        <dbReference type="ARBA" id="ARBA00023315"/>
    </source>
</evidence>
<gene>
    <name evidence="4" type="ORF">MIM_c33400</name>
</gene>
<dbReference type="InterPro" id="IPR000182">
    <property type="entry name" value="GNAT_dom"/>
</dbReference>
<dbReference type="eggNOG" id="COG0456">
    <property type="taxonomic scope" value="Bacteria"/>
</dbReference>
<feature type="domain" description="N-acetyltransferase" evidence="3">
    <location>
        <begin position="4"/>
        <end position="151"/>
    </location>
</feature>
<dbReference type="InterPro" id="IPR050832">
    <property type="entry name" value="Bact_Acetyltransf"/>
</dbReference>
<dbReference type="CDD" id="cd04301">
    <property type="entry name" value="NAT_SF"/>
    <property type="match status" value="1"/>
</dbReference>
<keyword evidence="5" id="KW-1185">Reference proteome</keyword>
<dbReference type="Gene3D" id="3.40.630.30">
    <property type="match status" value="1"/>
</dbReference>